<sequence length="118" mass="13456">MLNGVWNWPNAWLSKAPELGSINPLALNNCQDSIRWYNSDGNIGEFSVKLAWEALRPCGKEVWILVRSYAGMSSVRPVLTEIMSWFQPLDNKRTFAAVIQEYNYSSKNNFAVEDAIKI</sequence>
<dbReference type="EMBL" id="BQNB010016639">
    <property type="protein sequence ID" value="GJT54027.1"/>
    <property type="molecule type" value="Genomic_DNA"/>
</dbReference>
<accession>A0ABQ5EU52</accession>
<protein>
    <submittedName>
        <fullName evidence="1">Uncharacterized protein</fullName>
    </submittedName>
</protein>
<dbReference type="Proteomes" id="UP001151760">
    <property type="component" value="Unassembled WGS sequence"/>
</dbReference>
<gene>
    <name evidence="1" type="ORF">Tco_0989081</name>
</gene>
<evidence type="ECO:0000313" key="1">
    <source>
        <dbReference type="EMBL" id="GJT54027.1"/>
    </source>
</evidence>
<reference evidence="1" key="2">
    <citation type="submission" date="2022-01" db="EMBL/GenBank/DDBJ databases">
        <authorList>
            <person name="Yamashiro T."/>
            <person name="Shiraishi A."/>
            <person name="Satake H."/>
            <person name="Nakayama K."/>
        </authorList>
    </citation>
    <scope>NUCLEOTIDE SEQUENCE</scope>
</reference>
<proteinExistence type="predicted"/>
<name>A0ABQ5EU52_9ASTR</name>
<keyword evidence="2" id="KW-1185">Reference proteome</keyword>
<comment type="caution">
    <text evidence="1">The sequence shown here is derived from an EMBL/GenBank/DDBJ whole genome shotgun (WGS) entry which is preliminary data.</text>
</comment>
<reference evidence="1" key="1">
    <citation type="journal article" date="2022" name="Int. J. Mol. Sci.">
        <title>Draft Genome of Tanacetum Coccineum: Genomic Comparison of Closely Related Tanacetum-Family Plants.</title>
        <authorList>
            <person name="Yamashiro T."/>
            <person name="Shiraishi A."/>
            <person name="Nakayama K."/>
            <person name="Satake H."/>
        </authorList>
    </citation>
    <scope>NUCLEOTIDE SEQUENCE</scope>
</reference>
<evidence type="ECO:0000313" key="2">
    <source>
        <dbReference type="Proteomes" id="UP001151760"/>
    </source>
</evidence>
<organism evidence="1 2">
    <name type="scientific">Tanacetum coccineum</name>
    <dbReference type="NCBI Taxonomy" id="301880"/>
    <lineage>
        <taxon>Eukaryota</taxon>
        <taxon>Viridiplantae</taxon>
        <taxon>Streptophyta</taxon>
        <taxon>Embryophyta</taxon>
        <taxon>Tracheophyta</taxon>
        <taxon>Spermatophyta</taxon>
        <taxon>Magnoliopsida</taxon>
        <taxon>eudicotyledons</taxon>
        <taxon>Gunneridae</taxon>
        <taxon>Pentapetalae</taxon>
        <taxon>asterids</taxon>
        <taxon>campanulids</taxon>
        <taxon>Asterales</taxon>
        <taxon>Asteraceae</taxon>
        <taxon>Asteroideae</taxon>
        <taxon>Anthemideae</taxon>
        <taxon>Anthemidinae</taxon>
        <taxon>Tanacetum</taxon>
    </lineage>
</organism>